<dbReference type="SUPFAM" id="SSF56219">
    <property type="entry name" value="DNase I-like"/>
    <property type="match status" value="1"/>
</dbReference>
<evidence type="ECO:0008006" key="3">
    <source>
        <dbReference type="Google" id="ProtNLM"/>
    </source>
</evidence>
<keyword evidence="2" id="KW-1185">Reference proteome</keyword>
<protein>
    <recommendedName>
        <fullName evidence="3">Endonuclease/exonuclease/phosphatase domain-containing protein</fullName>
    </recommendedName>
</protein>
<dbReference type="InterPro" id="IPR036691">
    <property type="entry name" value="Endo/exonu/phosph_ase_sf"/>
</dbReference>
<comment type="caution">
    <text evidence="1">The sequence shown here is derived from an EMBL/GenBank/DDBJ whole genome shotgun (WGS) entry which is preliminary data.</text>
</comment>
<organism evidence="1 2">
    <name type="scientific">Petrolisthes cinctipes</name>
    <name type="common">Flat porcelain crab</name>
    <dbReference type="NCBI Taxonomy" id="88211"/>
    <lineage>
        <taxon>Eukaryota</taxon>
        <taxon>Metazoa</taxon>
        <taxon>Ecdysozoa</taxon>
        <taxon>Arthropoda</taxon>
        <taxon>Crustacea</taxon>
        <taxon>Multicrustacea</taxon>
        <taxon>Malacostraca</taxon>
        <taxon>Eumalacostraca</taxon>
        <taxon>Eucarida</taxon>
        <taxon>Decapoda</taxon>
        <taxon>Pleocyemata</taxon>
        <taxon>Anomura</taxon>
        <taxon>Galatheoidea</taxon>
        <taxon>Porcellanidae</taxon>
        <taxon>Petrolisthes</taxon>
    </lineage>
</organism>
<dbReference type="Gene3D" id="3.60.10.10">
    <property type="entry name" value="Endonuclease/exonuclease/phosphatase"/>
    <property type="match status" value="1"/>
</dbReference>
<gene>
    <name evidence="1" type="ORF">Pcinc_026917</name>
</gene>
<dbReference type="EMBL" id="JAWQEG010003164">
    <property type="protein sequence ID" value="KAK3867640.1"/>
    <property type="molecule type" value="Genomic_DNA"/>
</dbReference>
<proteinExistence type="predicted"/>
<reference evidence="1" key="1">
    <citation type="submission" date="2023-10" db="EMBL/GenBank/DDBJ databases">
        <title>Genome assemblies of two species of porcelain crab, Petrolisthes cinctipes and Petrolisthes manimaculis (Anomura: Porcellanidae).</title>
        <authorList>
            <person name="Angst P."/>
        </authorList>
    </citation>
    <scope>NUCLEOTIDE SEQUENCE</scope>
    <source>
        <strain evidence="1">PB745_01</strain>
        <tissue evidence="1">Gill</tissue>
    </source>
</reference>
<evidence type="ECO:0000313" key="2">
    <source>
        <dbReference type="Proteomes" id="UP001286313"/>
    </source>
</evidence>
<dbReference type="Proteomes" id="UP001286313">
    <property type="component" value="Unassembled WGS sequence"/>
</dbReference>
<evidence type="ECO:0000313" key="1">
    <source>
        <dbReference type="EMBL" id="KAK3867640.1"/>
    </source>
</evidence>
<dbReference type="AlphaFoldDB" id="A0AAE1KBL0"/>
<accession>A0AAE1KBL0</accession>
<sequence>MQLSNIYRNIDPDVILINSHGIPDTDPLHIPQYRIHRKNSTNKHTDGTAIAVKNTIPHKILDQFISDTLAVELDTTTGKLIIATLYQPPARPYIPILDFLQLFRRNTPVYMLADLNANKPFLGYRHNNATLLLCNRLN</sequence>
<name>A0AAE1KBL0_PETCI</name>